<organism evidence="2 3">
    <name type="scientific">Novosphingobium endophyticum</name>
    <dbReference type="NCBI Taxonomy" id="1955250"/>
    <lineage>
        <taxon>Bacteria</taxon>
        <taxon>Pseudomonadati</taxon>
        <taxon>Pseudomonadota</taxon>
        <taxon>Alphaproteobacteria</taxon>
        <taxon>Sphingomonadales</taxon>
        <taxon>Sphingomonadaceae</taxon>
        <taxon>Novosphingobium</taxon>
    </lineage>
</organism>
<evidence type="ECO:0000256" key="1">
    <source>
        <dbReference type="ARBA" id="ARBA00023125"/>
    </source>
</evidence>
<gene>
    <name evidence="2" type="primary">nsrR</name>
    <name evidence="2" type="ORF">GCM10011494_39890</name>
</gene>
<dbReference type="EMBL" id="BMHK01000074">
    <property type="protein sequence ID" value="GGC17046.1"/>
    <property type="molecule type" value="Genomic_DNA"/>
</dbReference>
<comment type="caution">
    <text evidence="2">The sequence shown here is derived from an EMBL/GenBank/DDBJ whole genome shotgun (WGS) entry which is preliminary data.</text>
</comment>
<keyword evidence="3" id="KW-1185">Reference proteome</keyword>
<dbReference type="PROSITE" id="PS01332">
    <property type="entry name" value="HTH_RRF2_1"/>
    <property type="match status" value="1"/>
</dbReference>
<dbReference type="SUPFAM" id="SSF46785">
    <property type="entry name" value="Winged helix' DNA-binding domain"/>
    <property type="match status" value="1"/>
</dbReference>
<keyword evidence="1" id="KW-0238">DNA-binding</keyword>
<reference evidence="2" key="2">
    <citation type="submission" date="2020-09" db="EMBL/GenBank/DDBJ databases">
        <authorList>
            <person name="Sun Q."/>
            <person name="Zhou Y."/>
        </authorList>
    </citation>
    <scope>NUCLEOTIDE SEQUENCE</scope>
    <source>
        <strain evidence="2">CGMCC 1.15095</strain>
    </source>
</reference>
<protein>
    <submittedName>
        <fullName evidence="2">HTH-type transcriptional regulator NsrR</fullName>
    </submittedName>
</protein>
<dbReference type="InterPro" id="IPR036388">
    <property type="entry name" value="WH-like_DNA-bd_sf"/>
</dbReference>
<reference evidence="2" key="1">
    <citation type="journal article" date="2014" name="Int. J. Syst. Evol. Microbiol.">
        <title>Complete genome sequence of Corynebacterium casei LMG S-19264T (=DSM 44701T), isolated from a smear-ripened cheese.</title>
        <authorList>
            <consortium name="US DOE Joint Genome Institute (JGI-PGF)"/>
            <person name="Walter F."/>
            <person name="Albersmeier A."/>
            <person name="Kalinowski J."/>
            <person name="Ruckert C."/>
        </authorList>
    </citation>
    <scope>NUCLEOTIDE SEQUENCE</scope>
    <source>
        <strain evidence="2">CGMCC 1.15095</strain>
    </source>
</reference>
<accession>A0A916TXE3</accession>
<dbReference type="PROSITE" id="PS51197">
    <property type="entry name" value="HTH_RRF2_2"/>
    <property type="match status" value="1"/>
</dbReference>
<proteinExistence type="predicted"/>
<dbReference type="InterPro" id="IPR030489">
    <property type="entry name" value="TR_Rrf2-type_CS"/>
</dbReference>
<dbReference type="GO" id="GO:0005829">
    <property type="term" value="C:cytosol"/>
    <property type="evidence" value="ECO:0007669"/>
    <property type="project" value="TreeGrafter"/>
</dbReference>
<sequence length="154" mass="16621">MKLTLFTDYSMRVLLYLAARPDRLCSIAEIAQAYRISQNHLMKVVNDLARSGYVESTRGRGGGIRLGKPPGEINIGVLVRHTEEGFDLVDCGSCVIAPACGMTGVLKEAVSAFLAVLDRYSLADLMGKRSDLAFLLAGNGPTTSIGDQVERTEI</sequence>
<dbReference type="InterPro" id="IPR036390">
    <property type="entry name" value="WH_DNA-bd_sf"/>
</dbReference>
<dbReference type="NCBIfam" id="TIGR00738">
    <property type="entry name" value="rrf2_super"/>
    <property type="match status" value="1"/>
</dbReference>
<dbReference type="GO" id="GO:0003700">
    <property type="term" value="F:DNA-binding transcription factor activity"/>
    <property type="evidence" value="ECO:0007669"/>
    <property type="project" value="TreeGrafter"/>
</dbReference>
<dbReference type="Proteomes" id="UP000608154">
    <property type="component" value="Unassembled WGS sequence"/>
</dbReference>
<dbReference type="PANTHER" id="PTHR33221:SF4">
    <property type="entry name" value="HTH-TYPE TRANSCRIPTIONAL REPRESSOR NSRR"/>
    <property type="match status" value="1"/>
</dbReference>
<dbReference type="PANTHER" id="PTHR33221">
    <property type="entry name" value="WINGED HELIX-TURN-HELIX TRANSCRIPTIONAL REGULATOR, RRF2 FAMILY"/>
    <property type="match status" value="1"/>
</dbReference>
<dbReference type="AlphaFoldDB" id="A0A916TXE3"/>
<dbReference type="Gene3D" id="1.10.10.10">
    <property type="entry name" value="Winged helix-like DNA-binding domain superfamily/Winged helix DNA-binding domain"/>
    <property type="match status" value="1"/>
</dbReference>
<dbReference type="Pfam" id="PF02082">
    <property type="entry name" value="Rrf2"/>
    <property type="match status" value="1"/>
</dbReference>
<dbReference type="GO" id="GO:0003677">
    <property type="term" value="F:DNA binding"/>
    <property type="evidence" value="ECO:0007669"/>
    <property type="project" value="UniProtKB-KW"/>
</dbReference>
<dbReference type="InterPro" id="IPR000944">
    <property type="entry name" value="Tscrpt_reg_Rrf2"/>
</dbReference>
<name>A0A916TXE3_9SPHN</name>
<dbReference type="RefSeq" id="WP_188773311.1">
    <property type="nucleotide sequence ID" value="NZ_BMHK01000074.1"/>
</dbReference>
<evidence type="ECO:0000313" key="3">
    <source>
        <dbReference type="Proteomes" id="UP000608154"/>
    </source>
</evidence>
<evidence type="ECO:0000313" key="2">
    <source>
        <dbReference type="EMBL" id="GGC17046.1"/>
    </source>
</evidence>